<organism evidence="9">
    <name type="scientific">Tepidanaerobacter syntrophicus</name>
    <dbReference type="NCBI Taxonomy" id="224999"/>
    <lineage>
        <taxon>Bacteria</taxon>
        <taxon>Bacillati</taxon>
        <taxon>Bacillota</taxon>
        <taxon>Clostridia</taxon>
        <taxon>Thermosediminibacterales</taxon>
        <taxon>Tepidanaerobacteraceae</taxon>
        <taxon>Tepidanaerobacter</taxon>
    </lineage>
</organism>
<dbReference type="PANTHER" id="PTHR43227">
    <property type="entry name" value="BLL4140 PROTEIN"/>
    <property type="match status" value="1"/>
</dbReference>
<dbReference type="SUPFAM" id="SSF161098">
    <property type="entry name" value="MetI-like"/>
    <property type="match status" value="1"/>
</dbReference>
<feature type="transmembrane region" description="Helical" evidence="7">
    <location>
        <begin position="258"/>
        <end position="277"/>
    </location>
</feature>
<keyword evidence="5 7" id="KW-1133">Transmembrane helix</keyword>
<dbReference type="InterPro" id="IPR000515">
    <property type="entry name" value="MetI-like"/>
</dbReference>
<dbReference type="InterPro" id="IPR035906">
    <property type="entry name" value="MetI-like_sf"/>
</dbReference>
<feature type="domain" description="ABC transmembrane type-1" evidence="8">
    <location>
        <begin position="69"/>
        <end position="279"/>
    </location>
</feature>
<comment type="similarity">
    <text evidence="7">Belongs to the binding-protein-dependent transport system permease family.</text>
</comment>
<keyword evidence="6 7" id="KW-0472">Membrane</keyword>
<gene>
    <name evidence="9" type="ORF">TSYNT_6325</name>
</gene>
<comment type="subcellular location">
    <subcellularLocation>
        <location evidence="1 7">Cell membrane</location>
        <topology evidence="1 7">Multi-pass membrane protein</topology>
    </subcellularLocation>
</comment>
<evidence type="ECO:0000256" key="2">
    <source>
        <dbReference type="ARBA" id="ARBA00022448"/>
    </source>
</evidence>
<evidence type="ECO:0000259" key="8">
    <source>
        <dbReference type="PROSITE" id="PS50928"/>
    </source>
</evidence>
<protein>
    <submittedName>
        <fullName evidence="9">Multiple sugar transport system permease protein</fullName>
    </submittedName>
</protein>
<keyword evidence="2 7" id="KW-0813">Transport</keyword>
<evidence type="ECO:0000256" key="3">
    <source>
        <dbReference type="ARBA" id="ARBA00022475"/>
    </source>
</evidence>
<evidence type="ECO:0000313" key="10">
    <source>
        <dbReference type="Proteomes" id="UP000062160"/>
    </source>
</evidence>
<evidence type="ECO:0000256" key="1">
    <source>
        <dbReference type="ARBA" id="ARBA00004651"/>
    </source>
</evidence>
<name>A0A0U9HI30_9FIRM</name>
<sequence>MKRLKESHFAYILLAPCILLVLLLIGYPMINNIIISFYKIPLNPKLPSDFIGLKNYIDTFSDINFYKSLVTTILFTASVVVLSTALGLFVAIYINREFKFKKTVKALIILPYIVPSIALIFSWKYMFNNIYGVVNYILVDVLHLFNAAPLWFDNEYSAFILVVLFSVWRFFPYAFISFYAILQTIDSSLYEAAEIDGANGWHKFKYITIPEIMPVLATIVTLRTIWVFYMFTEVYLLTKEVNTISVYLYMVAFARKDMGKAAAISIILFIIIFTIILSGRKRVLKDAGSE</sequence>
<dbReference type="EMBL" id="DF977000">
    <property type="protein sequence ID" value="GAQ24940.1"/>
    <property type="molecule type" value="Genomic_DNA"/>
</dbReference>
<dbReference type="PANTHER" id="PTHR43227:SF7">
    <property type="entry name" value="ARABINOOLIGOSACCHARIDES TRANSPORT SYSTEM PERMEASE PROTEIN ARAP"/>
    <property type="match status" value="1"/>
</dbReference>
<feature type="transmembrane region" description="Helical" evidence="7">
    <location>
        <begin position="159"/>
        <end position="182"/>
    </location>
</feature>
<dbReference type="GO" id="GO:0005886">
    <property type="term" value="C:plasma membrane"/>
    <property type="evidence" value="ECO:0007669"/>
    <property type="project" value="UniProtKB-SubCell"/>
</dbReference>
<proteinExistence type="inferred from homology"/>
<dbReference type="AlphaFoldDB" id="A0A0U9HI30"/>
<dbReference type="RefSeq" id="WP_059032230.1">
    <property type="nucleotide sequence ID" value="NZ_BSDN01000008.1"/>
</dbReference>
<dbReference type="Gene3D" id="1.10.3720.10">
    <property type="entry name" value="MetI-like"/>
    <property type="match status" value="1"/>
</dbReference>
<keyword evidence="3" id="KW-1003">Cell membrane</keyword>
<feature type="transmembrane region" description="Helical" evidence="7">
    <location>
        <begin position="133"/>
        <end position="152"/>
    </location>
</feature>
<evidence type="ECO:0000313" key="9">
    <source>
        <dbReference type="EMBL" id="GAQ24940.1"/>
    </source>
</evidence>
<feature type="transmembrane region" description="Helical" evidence="7">
    <location>
        <begin position="212"/>
        <end position="237"/>
    </location>
</feature>
<dbReference type="CDD" id="cd06261">
    <property type="entry name" value="TM_PBP2"/>
    <property type="match status" value="1"/>
</dbReference>
<dbReference type="InterPro" id="IPR050809">
    <property type="entry name" value="UgpAE/MalFG_permease"/>
</dbReference>
<dbReference type="Proteomes" id="UP000062160">
    <property type="component" value="Unassembled WGS sequence"/>
</dbReference>
<evidence type="ECO:0000256" key="5">
    <source>
        <dbReference type="ARBA" id="ARBA00022989"/>
    </source>
</evidence>
<feature type="transmembrane region" description="Helical" evidence="7">
    <location>
        <begin position="12"/>
        <end position="38"/>
    </location>
</feature>
<dbReference type="GO" id="GO:0055085">
    <property type="term" value="P:transmembrane transport"/>
    <property type="evidence" value="ECO:0007669"/>
    <property type="project" value="InterPro"/>
</dbReference>
<dbReference type="Pfam" id="PF00528">
    <property type="entry name" value="BPD_transp_1"/>
    <property type="match status" value="1"/>
</dbReference>
<evidence type="ECO:0000256" key="4">
    <source>
        <dbReference type="ARBA" id="ARBA00022692"/>
    </source>
</evidence>
<reference evidence="9" key="1">
    <citation type="journal article" date="2016" name="Genome Announc.">
        <title>Draft Genome Sequence of the Syntrophic Lactate-Degrading Bacterium Tepidanaerobacter syntrophicus JLT.</title>
        <authorList>
            <person name="Matsuura N."/>
            <person name="Ohashi A."/>
            <person name="Tourlousse D.M."/>
            <person name="Sekiguchi Y."/>
        </authorList>
    </citation>
    <scope>NUCLEOTIDE SEQUENCE [LARGE SCALE GENOMIC DNA]</scope>
    <source>
        <strain evidence="9">JL</strain>
    </source>
</reference>
<evidence type="ECO:0000256" key="6">
    <source>
        <dbReference type="ARBA" id="ARBA00023136"/>
    </source>
</evidence>
<dbReference type="PROSITE" id="PS50928">
    <property type="entry name" value="ABC_TM1"/>
    <property type="match status" value="1"/>
</dbReference>
<feature type="transmembrane region" description="Helical" evidence="7">
    <location>
        <begin position="106"/>
        <end position="127"/>
    </location>
</feature>
<dbReference type="STRING" id="224999.GCA_001485475_00949"/>
<evidence type="ECO:0000256" key="7">
    <source>
        <dbReference type="RuleBase" id="RU363032"/>
    </source>
</evidence>
<feature type="transmembrane region" description="Helical" evidence="7">
    <location>
        <begin position="69"/>
        <end position="94"/>
    </location>
</feature>
<keyword evidence="4 7" id="KW-0812">Transmembrane</keyword>
<keyword evidence="10" id="KW-1185">Reference proteome</keyword>
<accession>A0A0U9HI30</accession>
<keyword evidence="9" id="KW-0762">Sugar transport</keyword>